<evidence type="ECO:0000313" key="5">
    <source>
        <dbReference type="EMBL" id="GGJ66508.1"/>
    </source>
</evidence>
<proteinExistence type="predicted"/>
<organism evidence="5 6">
    <name type="scientific">Glutamicibacter ardleyensis</name>
    <dbReference type="NCBI Taxonomy" id="225894"/>
    <lineage>
        <taxon>Bacteria</taxon>
        <taxon>Bacillati</taxon>
        <taxon>Actinomycetota</taxon>
        <taxon>Actinomycetes</taxon>
        <taxon>Micrococcales</taxon>
        <taxon>Micrococcaceae</taxon>
        <taxon>Glutamicibacter</taxon>
    </lineage>
</organism>
<dbReference type="EMBL" id="BMKX01000007">
    <property type="protein sequence ID" value="GGJ66508.1"/>
    <property type="molecule type" value="Genomic_DNA"/>
</dbReference>
<sequence>MPSRSRVNAVISVLCCVLFLTSCGSPITQQASRAGHAVAGFFANTSSARSEGSMQVARVADYSAVPAVQAPITAMVLKPQPRVNCEKTKCVALTFDDGPGKYTASLLDMLARENVPATFYMLGQNVANFHGAINRMAYEGHQLGNHTFDHRSLTGLSAEEIKNEISATESAIRKATGLTPDTLRPPYGAHNSAVDQLVNTPMVLWDVDTLDWQHHDPKKTVDLALAQAHPGSIILMHDIHDSSVKAVPELVKRLKHENYTLVTVNELFEGTNFGGKTAYTRR</sequence>
<dbReference type="SUPFAM" id="SSF88713">
    <property type="entry name" value="Glycoside hydrolase/deacetylase"/>
    <property type="match status" value="1"/>
</dbReference>
<accession>A0ABQ2DP78</accession>
<evidence type="ECO:0000256" key="3">
    <source>
        <dbReference type="SAM" id="SignalP"/>
    </source>
</evidence>
<dbReference type="PANTHER" id="PTHR10587">
    <property type="entry name" value="GLYCOSYL TRANSFERASE-RELATED"/>
    <property type="match status" value="1"/>
</dbReference>
<feature type="chain" id="PRO_5047517899" description="NodB homology domain-containing protein" evidence="3">
    <location>
        <begin position="25"/>
        <end position="282"/>
    </location>
</feature>
<dbReference type="Gene3D" id="3.20.20.370">
    <property type="entry name" value="Glycoside hydrolase/deacetylase"/>
    <property type="match status" value="1"/>
</dbReference>
<evidence type="ECO:0000256" key="2">
    <source>
        <dbReference type="ARBA" id="ARBA00022801"/>
    </source>
</evidence>
<keyword evidence="6" id="KW-1185">Reference proteome</keyword>
<gene>
    <name evidence="5" type="ORF">GCM10007173_26770</name>
</gene>
<evidence type="ECO:0000256" key="1">
    <source>
        <dbReference type="ARBA" id="ARBA00022723"/>
    </source>
</evidence>
<evidence type="ECO:0000313" key="6">
    <source>
        <dbReference type="Proteomes" id="UP000606115"/>
    </source>
</evidence>
<keyword evidence="1" id="KW-0479">Metal-binding</keyword>
<evidence type="ECO:0000259" key="4">
    <source>
        <dbReference type="PROSITE" id="PS51677"/>
    </source>
</evidence>
<reference evidence="6" key="1">
    <citation type="journal article" date="2019" name="Int. J. Syst. Evol. Microbiol.">
        <title>The Global Catalogue of Microorganisms (GCM) 10K type strain sequencing project: providing services to taxonomists for standard genome sequencing and annotation.</title>
        <authorList>
            <consortium name="The Broad Institute Genomics Platform"/>
            <consortium name="The Broad Institute Genome Sequencing Center for Infectious Disease"/>
            <person name="Wu L."/>
            <person name="Ma J."/>
        </authorList>
    </citation>
    <scope>NUCLEOTIDE SEQUENCE [LARGE SCALE GENOMIC DNA]</scope>
    <source>
        <strain evidence="6">CGMCC 1.3685</strain>
    </source>
</reference>
<dbReference type="InterPro" id="IPR050248">
    <property type="entry name" value="Polysacc_deacetylase_ArnD"/>
</dbReference>
<dbReference type="Pfam" id="PF01522">
    <property type="entry name" value="Polysacc_deac_1"/>
    <property type="match status" value="1"/>
</dbReference>
<dbReference type="CDD" id="cd10954">
    <property type="entry name" value="CE4_CtAXE_like"/>
    <property type="match status" value="1"/>
</dbReference>
<dbReference type="GeneID" id="303305022"/>
<keyword evidence="3" id="KW-0732">Signal</keyword>
<dbReference type="InterPro" id="IPR011330">
    <property type="entry name" value="Glyco_hydro/deAcase_b/a-brl"/>
</dbReference>
<name>A0ABQ2DP78_9MICC</name>
<dbReference type="PANTHER" id="PTHR10587:SF133">
    <property type="entry name" value="CHITIN DEACETYLASE 1-RELATED"/>
    <property type="match status" value="1"/>
</dbReference>
<dbReference type="PROSITE" id="PS51257">
    <property type="entry name" value="PROKAR_LIPOPROTEIN"/>
    <property type="match status" value="1"/>
</dbReference>
<comment type="caution">
    <text evidence="5">The sequence shown here is derived from an EMBL/GenBank/DDBJ whole genome shotgun (WGS) entry which is preliminary data.</text>
</comment>
<dbReference type="InterPro" id="IPR002509">
    <property type="entry name" value="NODB_dom"/>
</dbReference>
<protein>
    <recommendedName>
        <fullName evidence="4">NodB homology domain-containing protein</fullName>
    </recommendedName>
</protein>
<dbReference type="Proteomes" id="UP000606115">
    <property type="component" value="Unassembled WGS sequence"/>
</dbReference>
<feature type="signal peptide" evidence="3">
    <location>
        <begin position="1"/>
        <end position="24"/>
    </location>
</feature>
<dbReference type="PROSITE" id="PS51677">
    <property type="entry name" value="NODB"/>
    <property type="match status" value="1"/>
</dbReference>
<feature type="domain" description="NodB homology" evidence="4">
    <location>
        <begin position="89"/>
        <end position="262"/>
    </location>
</feature>
<dbReference type="RefSeq" id="WP_188686207.1">
    <property type="nucleotide sequence ID" value="NZ_BMKX01000007.1"/>
</dbReference>
<keyword evidence="2" id="KW-0378">Hydrolase</keyword>